<dbReference type="Pfam" id="PF01425">
    <property type="entry name" value="Amidase"/>
    <property type="match status" value="1"/>
</dbReference>
<dbReference type="PANTHER" id="PTHR46310:SF7">
    <property type="entry name" value="AMIDASE 1"/>
    <property type="match status" value="1"/>
</dbReference>
<dbReference type="InterPro" id="IPR036928">
    <property type="entry name" value="AS_sf"/>
</dbReference>
<evidence type="ECO:0000259" key="1">
    <source>
        <dbReference type="Pfam" id="PF01425"/>
    </source>
</evidence>
<organism evidence="2 3">
    <name type="scientific">Caballeronia udeis</name>
    <dbReference type="NCBI Taxonomy" id="1232866"/>
    <lineage>
        <taxon>Bacteria</taxon>
        <taxon>Pseudomonadati</taxon>
        <taxon>Pseudomonadota</taxon>
        <taxon>Betaproteobacteria</taxon>
        <taxon>Burkholderiales</taxon>
        <taxon>Burkholderiaceae</taxon>
        <taxon>Caballeronia</taxon>
    </lineage>
</organism>
<proteinExistence type="predicted"/>
<sequence length="87" mass="9157">MLSLLAGGRIILMPTMPDVAPLLSDTDEALESYRNQAIRMLCVAGLGGCPQLSLPFMQIDGVPLGFSLIGPPGSDKGLIELGRMLMA</sequence>
<evidence type="ECO:0000313" key="3">
    <source>
        <dbReference type="Proteomes" id="UP000054683"/>
    </source>
</evidence>
<dbReference type="EMBL" id="FCOK02000042">
    <property type="protein sequence ID" value="SAL52275.1"/>
    <property type="molecule type" value="Genomic_DNA"/>
</dbReference>
<dbReference type="AlphaFoldDB" id="A0A158I6P3"/>
<dbReference type="SUPFAM" id="SSF75304">
    <property type="entry name" value="Amidase signature (AS) enzymes"/>
    <property type="match status" value="1"/>
</dbReference>
<gene>
    <name evidence="2" type="ORF">AWB69_05402</name>
</gene>
<dbReference type="PANTHER" id="PTHR46310">
    <property type="entry name" value="AMIDASE 1"/>
    <property type="match status" value="1"/>
</dbReference>
<evidence type="ECO:0000313" key="2">
    <source>
        <dbReference type="EMBL" id="SAL52275.1"/>
    </source>
</evidence>
<protein>
    <submittedName>
        <fullName evidence="2">Amidase</fullName>
    </submittedName>
</protein>
<name>A0A158I6P3_9BURK</name>
<accession>A0A158I6P3</accession>
<reference evidence="2 3" key="1">
    <citation type="submission" date="2016-01" db="EMBL/GenBank/DDBJ databases">
        <authorList>
            <person name="Oliw E.H."/>
        </authorList>
    </citation>
    <scope>NUCLEOTIDE SEQUENCE [LARGE SCALE GENOMIC DNA]</scope>
    <source>
        <strain evidence="2">LMG 27134</strain>
    </source>
</reference>
<dbReference type="Gene3D" id="3.90.1300.10">
    <property type="entry name" value="Amidase signature (AS) domain"/>
    <property type="match status" value="1"/>
</dbReference>
<dbReference type="InterPro" id="IPR023631">
    <property type="entry name" value="Amidase_dom"/>
</dbReference>
<feature type="domain" description="Amidase" evidence="1">
    <location>
        <begin position="10"/>
        <end position="78"/>
    </location>
</feature>
<dbReference type="OrthoDB" id="8872210at2"/>
<dbReference type="Proteomes" id="UP000054683">
    <property type="component" value="Unassembled WGS sequence"/>
</dbReference>